<feature type="signal peptide" evidence="1">
    <location>
        <begin position="1"/>
        <end position="21"/>
    </location>
</feature>
<evidence type="ECO:0000313" key="2">
    <source>
        <dbReference type="EMBL" id="UNI16329.1"/>
    </source>
</evidence>
<proteinExistence type="predicted"/>
<gene>
    <name evidence="2" type="ORF">JDV02_002767</name>
</gene>
<dbReference type="Pfam" id="PF19271">
    <property type="entry name" value="Nis1"/>
    <property type="match status" value="1"/>
</dbReference>
<keyword evidence="3" id="KW-1185">Reference proteome</keyword>
<dbReference type="KEGG" id="ptkz:JDV02_002767"/>
<dbReference type="GeneID" id="72064727"/>
<dbReference type="OrthoDB" id="3913322at2759"/>
<protein>
    <submittedName>
        <fullName evidence="2">Uncharacterized protein</fullName>
    </submittedName>
</protein>
<dbReference type="Proteomes" id="UP000829364">
    <property type="component" value="Chromosome 2"/>
</dbReference>
<sequence length="144" mass="15312">MYRSLIAVAATTLLLPLAAHARITGIAVPDTIKPGDTFDAIIHSENYIQSVFDVAIVFGYGPGDGWPESLGVVADSICLGKGDSNQLHDFKKKVTIPADAPRGHATIKASLTSLYGAVAWPQLTLYNVSVTLGDHTSDQYVSSR</sequence>
<dbReference type="AlphaFoldDB" id="A0A9Q8Q9C5"/>
<evidence type="ECO:0000256" key="1">
    <source>
        <dbReference type="SAM" id="SignalP"/>
    </source>
</evidence>
<dbReference type="RefSeq" id="XP_047839810.1">
    <property type="nucleotide sequence ID" value="XM_047983838.1"/>
</dbReference>
<keyword evidence="1" id="KW-0732">Signal</keyword>
<reference evidence="2" key="1">
    <citation type="submission" date="2021-11" db="EMBL/GenBank/DDBJ databases">
        <title>Purpureocillium_takamizusanense_genome.</title>
        <authorList>
            <person name="Nguyen N.-H."/>
        </authorList>
    </citation>
    <scope>NUCLEOTIDE SEQUENCE</scope>
    <source>
        <strain evidence="2">PT3</strain>
    </source>
</reference>
<feature type="chain" id="PRO_5040425801" evidence="1">
    <location>
        <begin position="22"/>
        <end position="144"/>
    </location>
</feature>
<dbReference type="InterPro" id="IPR045469">
    <property type="entry name" value="Nis1"/>
</dbReference>
<dbReference type="EMBL" id="CP086355">
    <property type="protein sequence ID" value="UNI16329.1"/>
    <property type="molecule type" value="Genomic_DNA"/>
</dbReference>
<accession>A0A9Q8Q9C5</accession>
<organism evidence="2 3">
    <name type="scientific">Purpureocillium takamizusanense</name>
    <dbReference type="NCBI Taxonomy" id="2060973"/>
    <lineage>
        <taxon>Eukaryota</taxon>
        <taxon>Fungi</taxon>
        <taxon>Dikarya</taxon>
        <taxon>Ascomycota</taxon>
        <taxon>Pezizomycotina</taxon>
        <taxon>Sordariomycetes</taxon>
        <taxon>Hypocreomycetidae</taxon>
        <taxon>Hypocreales</taxon>
        <taxon>Ophiocordycipitaceae</taxon>
        <taxon>Purpureocillium</taxon>
    </lineage>
</organism>
<evidence type="ECO:0000313" key="3">
    <source>
        <dbReference type="Proteomes" id="UP000829364"/>
    </source>
</evidence>
<name>A0A9Q8Q9C5_9HYPO</name>